<evidence type="ECO:0000256" key="1">
    <source>
        <dbReference type="SAM" id="Phobius"/>
    </source>
</evidence>
<dbReference type="RefSeq" id="WP_150872962.1">
    <property type="nucleotide sequence ID" value="NZ_VWSE01000010.1"/>
</dbReference>
<proteinExistence type="predicted"/>
<accession>A0A5N3QTL2</accession>
<dbReference type="Gene3D" id="3.30.700.10">
    <property type="entry name" value="Glycoprotein, Type 4 Pilin"/>
    <property type="match status" value="1"/>
</dbReference>
<keyword evidence="1" id="KW-0472">Membrane</keyword>
<keyword evidence="1" id="KW-0812">Transmembrane</keyword>
<sequence length="192" mass="21176">MKKQTGFTLIELVVVIVLIVVLGSTALVRFLNIQTDAKNETLEMISAQIEAQVEIVRAKMILAGLDGYNPDRPDPVTGGGYFGSDEPERNPFLNICGNDCYFIYGTPSASATTLPSIMDDLERDIIFSGYHSNDWVDEGVTGTDVVGTFSFRENVIEGAKPGQNSLRNESCYIWYSGAREDRDFQMGIVPCE</sequence>
<organism evidence="2 3">
    <name type="scientific">Vibrio fortis</name>
    <dbReference type="NCBI Taxonomy" id="212667"/>
    <lineage>
        <taxon>Bacteria</taxon>
        <taxon>Pseudomonadati</taxon>
        <taxon>Pseudomonadota</taxon>
        <taxon>Gammaproteobacteria</taxon>
        <taxon>Vibrionales</taxon>
        <taxon>Vibrionaceae</taxon>
        <taxon>Vibrio</taxon>
    </lineage>
</organism>
<reference evidence="2 3" key="1">
    <citation type="submission" date="2019-09" db="EMBL/GenBank/DDBJ databases">
        <title>Whole genome sequence of Vibrio fortis.</title>
        <authorList>
            <person name="Das S.K."/>
        </authorList>
    </citation>
    <scope>NUCLEOTIDE SEQUENCE [LARGE SCALE GENOMIC DNA]</scope>
    <source>
        <strain evidence="2 3">AN60</strain>
    </source>
</reference>
<dbReference type="AlphaFoldDB" id="A0A5N3QTL2"/>
<protein>
    <submittedName>
        <fullName evidence="2">Prepilin-type N-terminal cleavage/methylation domain-containing protein</fullName>
    </submittedName>
</protein>
<dbReference type="Proteomes" id="UP000326789">
    <property type="component" value="Unassembled WGS sequence"/>
</dbReference>
<evidence type="ECO:0000313" key="2">
    <source>
        <dbReference type="EMBL" id="KAB0285250.1"/>
    </source>
</evidence>
<name>A0A5N3QTL2_9VIBR</name>
<dbReference type="InterPro" id="IPR045584">
    <property type="entry name" value="Pilin-like"/>
</dbReference>
<dbReference type="NCBIfam" id="TIGR02532">
    <property type="entry name" value="IV_pilin_GFxxxE"/>
    <property type="match status" value="1"/>
</dbReference>
<dbReference type="Pfam" id="PF07963">
    <property type="entry name" value="N_methyl"/>
    <property type="match status" value="1"/>
</dbReference>
<dbReference type="InterPro" id="IPR012902">
    <property type="entry name" value="N_methyl_site"/>
</dbReference>
<keyword evidence="1" id="KW-1133">Transmembrane helix</keyword>
<feature type="transmembrane region" description="Helical" evidence="1">
    <location>
        <begin position="12"/>
        <end position="31"/>
    </location>
</feature>
<comment type="caution">
    <text evidence="2">The sequence shown here is derived from an EMBL/GenBank/DDBJ whole genome shotgun (WGS) entry which is preliminary data.</text>
</comment>
<dbReference type="SUPFAM" id="SSF54523">
    <property type="entry name" value="Pili subunits"/>
    <property type="match status" value="1"/>
</dbReference>
<dbReference type="PROSITE" id="PS00409">
    <property type="entry name" value="PROKAR_NTER_METHYL"/>
    <property type="match status" value="1"/>
</dbReference>
<dbReference type="EMBL" id="VWSE01000010">
    <property type="protein sequence ID" value="KAB0285250.1"/>
    <property type="molecule type" value="Genomic_DNA"/>
</dbReference>
<gene>
    <name evidence="2" type="ORF">F2P58_22220</name>
</gene>
<evidence type="ECO:0000313" key="3">
    <source>
        <dbReference type="Proteomes" id="UP000326789"/>
    </source>
</evidence>